<dbReference type="AlphaFoldDB" id="A0A150WLG7"/>
<evidence type="ECO:0000259" key="3">
    <source>
        <dbReference type="Pfam" id="PF08308"/>
    </source>
</evidence>
<dbReference type="Gene3D" id="1.25.40.10">
    <property type="entry name" value="Tetratricopeptide repeat domain"/>
    <property type="match status" value="1"/>
</dbReference>
<evidence type="ECO:0000313" key="5">
    <source>
        <dbReference type="Proteomes" id="UP000075320"/>
    </source>
</evidence>
<feature type="domain" description="PEGA" evidence="3">
    <location>
        <begin position="21"/>
        <end position="89"/>
    </location>
</feature>
<reference evidence="4 5" key="1">
    <citation type="submission" date="2016-03" db="EMBL/GenBank/DDBJ databases">
        <authorList>
            <person name="Ploux O."/>
        </authorList>
    </citation>
    <scope>NUCLEOTIDE SEQUENCE [LARGE SCALE GENOMIC DNA]</scope>
    <source>
        <strain evidence="4 5">R0</strain>
    </source>
</reference>
<keyword evidence="2" id="KW-0732">Signal</keyword>
<dbReference type="Pfam" id="PF08308">
    <property type="entry name" value="PEGA"/>
    <property type="match status" value="1"/>
</dbReference>
<dbReference type="RefSeq" id="WP_061835186.1">
    <property type="nucleotide sequence ID" value="NZ_LUKE01000002.1"/>
</dbReference>
<dbReference type="Proteomes" id="UP000075320">
    <property type="component" value="Unassembled WGS sequence"/>
</dbReference>
<protein>
    <recommendedName>
        <fullName evidence="3">PEGA domain-containing protein</fullName>
    </recommendedName>
</protein>
<sequence>MNKLLGLTSFLFLTSCATAHFRIETEPANAEVQINNKVVGMTPLDIKPEMNPEAFAKPLLSVKISKPGFESQNVFVDSGASQTLNFNLTAYTAEYFKERMLLNFSRQVNGLSRGILEIQGFIASGKFPVAQERLNNFMKEYPNVASAYVLQATLDLENKNPTMAFKNLQRALTLDPDDAVAARLVERLKKERGSQ</sequence>
<comment type="caution">
    <text evidence="4">The sequence shown here is derived from an EMBL/GenBank/DDBJ whole genome shotgun (WGS) entry which is preliminary data.</text>
</comment>
<dbReference type="OrthoDB" id="9803982at2"/>
<keyword evidence="1" id="KW-0802">TPR repeat</keyword>
<organism evidence="4 5">
    <name type="scientific">Bdellovibrio bacteriovorus</name>
    <dbReference type="NCBI Taxonomy" id="959"/>
    <lineage>
        <taxon>Bacteria</taxon>
        <taxon>Pseudomonadati</taxon>
        <taxon>Bdellovibrionota</taxon>
        <taxon>Bdellovibrionia</taxon>
        <taxon>Bdellovibrionales</taxon>
        <taxon>Pseudobdellovibrionaceae</taxon>
        <taxon>Bdellovibrio</taxon>
    </lineage>
</organism>
<dbReference type="InterPro" id="IPR019734">
    <property type="entry name" value="TPR_rpt"/>
</dbReference>
<proteinExistence type="predicted"/>
<keyword evidence="5" id="KW-1185">Reference proteome</keyword>
<dbReference type="InterPro" id="IPR011990">
    <property type="entry name" value="TPR-like_helical_dom_sf"/>
</dbReference>
<dbReference type="PROSITE" id="PS51257">
    <property type="entry name" value="PROKAR_LIPOPROTEIN"/>
    <property type="match status" value="1"/>
</dbReference>
<dbReference type="InterPro" id="IPR013229">
    <property type="entry name" value="PEGA"/>
</dbReference>
<evidence type="ECO:0000256" key="1">
    <source>
        <dbReference type="PROSITE-ProRule" id="PRU00339"/>
    </source>
</evidence>
<feature type="repeat" description="TPR" evidence="1">
    <location>
        <begin position="145"/>
        <end position="178"/>
    </location>
</feature>
<evidence type="ECO:0000313" key="4">
    <source>
        <dbReference type="EMBL" id="KYG64675.1"/>
    </source>
</evidence>
<dbReference type="PROSITE" id="PS50005">
    <property type="entry name" value="TPR"/>
    <property type="match status" value="1"/>
</dbReference>
<name>A0A150WLG7_BDEBC</name>
<feature type="chain" id="PRO_5007573331" description="PEGA domain-containing protein" evidence="2">
    <location>
        <begin position="20"/>
        <end position="195"/>
    </location>
</feature>
<dbReference type="SUPFAM" id="SSF48452">
    <property type="entry name" value="TPR-like"/>
    <property type="match status" value="1"/>
</dbReference>
<gene>
    <name evidence="4" type="ORF">AZI86_10715</name>
</gene>
<evidence type="ECO:0000256" key="2">
    <source>
        <dbReference type="SAM" id="SignalP"/>
    </source>
</evidence>
<feature type="signal peptide" evidence="2">
    <location>
        <begin position="1"/>
        <end position="19"/>
    </location>
</feature>
<dbReference type="EMBL" id="LUKE01000002">
    <property type="protein sequence ID" value="KYG64675.1"/>
    <property type="molecule type" value="Genomic_DNA"/>
</dbReference>
<accession>A0A150WLG7</accession>